<dbReference type="Proteomes" id="UP000190274">
    <property type="component" value="Chromosome G"/>
</dbReference>
<keyword evidence="1" id="KW-0694">RNA-binding</keyword>
<feature type="domain" description="RRM" evidence="3">
    <location>
        <begin position="331"/>
        <end position="405"/>
    </location>
</feature>
<evidence type="ECO:0000313" key="4">
    <source>
        <dbReference type="EMBL" id="SCU93486.1"/>
    </source>
</evidence>
<organism evidence="4 5">
    <name type="scientific">Lachancea dasiensis</name>
    <dbReference type="NCBI Taxonomy" id="1072105"/>
    <lineage>
        <taxon>Eukaryota</taxon>
        <taxon>Fungi</taxon>
        <taxon>Dikarya</taxon>
        <taxon>Ascomycota</taxon>
        <taxon>Saccharomycotina</taxon>
        <taxon>Saccharomycetes</taxon>
        <taxon>Saccharomycetales</taxon>
        <taxon>Saccharomycetaceae</taxon>
        <taxon>Lachancea</taxon>
    </lineage>
</organism>
<dbReference type="Pfam" id="PF00076">
    <property type="entry name" value="RRM_1"/>
    <property type="match status" value="2"/>
</dbReference>
<feature type="compositionally biased region" description="Polar residues" evidence="2">
    <location>
        <begin position="554"/>
        <end position="564"/>
    </location>
</feature>
<dbReference type="InterPro" id="IPR000504">
    <property type="entry name" value="RRM_dom"/>
</dbReference>
<proteinExistence type="predicted"/>
<dbReference type="GO" id="GO:0010494">
    <property type="term" value="C:cytoplasmic stress granule"/>
    <property type="evidence" value="ECO:0007669"/>
    <property type="project" value="EnsemblFungi"/>
</dbReference>
<dbReference type="AlphaFoldDB" id="A0A1G4JRL7"/>
<dbReference type="GO" id="GO:0003723">
    <property type="term" value="F:RNA binding"/>
    <property type="evidence" value="ECO:0007669"/>
    <property type="project" value="UniProtKB-UniRule"/>
</dbReference>
<dbReference type="CDD" id="cd12453">
    <property type="entry name" value="RRM1_RIM4_like"/>
    <property type="match status" value="1"/>
</dbReference>
<dbReference type="PANTHER" id="PTHR48034">
    <property type="entry name" value="TRANSFORMER-2 SEX-DETERMINING PROTEIN-RELATED"/>
    <property type="match status" value="1"/>
</dbReference>
<dbReference type="GO" id="GO:0030435">
    <property type="term" value="P:sporulation resulting in formation of a cellular spore"/>
    <property type="evidence" value="ECO:0007669"/>
    <property type="project" value="EnsemblFungi"/>
</dbReference>
<evidence type="ECO:0000256" key="1">
    <source>
        <dbReference type="PROSITE-ProRule" id="PRU00176"/>
    </source>
</evidence>
<dbReference type="EMBL" id="LT598457">
    <property type="protein sequence ID" value="SCU93486.1"/>
    <property type="molecule type" value="Genomic_DNA"/>
</dbReference>
<keyword evidence="5" id="KW-1185">Reference proteome</keyword>
<dbReference type="GO" id="GO:0007131">
    <property type="term" value="P:reciprocal meiotic recombination"/>
    <property type="evidence" value="ECO:0007669"/>
    <property type="project" value="EnsemblFungi"/>
</dbReference>
<sequence length="724" mass="79441">MSLGTPQMDATMIVHTPSSSAKGELLSPDFSDSIKQFLPTEVSGSEEVEDDEDDEEDVENLDEDDHCEQEREADTATGAADSQEPQPAATSAATTKFRGRPSSCVFVASLAASLSDDELCLSVTENFKKYGQLTMVKVLRDPANRPYAFVQYTNDADAKSALNQAQGGLLNGRTIRCEPARVNRTLFLSYKGRFTNLDPPSLVSAAVVSKMMAKFGELEQLVACRDQYPHRKNYCQAPSNRSNAWFVQFAFRDDAIRAFANLKTDYNWVVEWAQNIDAAPHMNLLNNGDGLAISGDNQSPDEEFVDNFGVVNENSSTQIRGNFSDVVIDQKSIFIGQLDSKATEKGLYDRFSRHGPIIDVNLLVKPNNVFAFIKFATEEAAVAALEMENHAIFLNKTMHVQYREVGGSRKSRRGSRNTSLSHVDNQQANHNSHHYHHQGYCPVASGPAISGAGNHGLSYKTPYQPPRLNLAPPPINVGKRRSSTGSGPLYSTYPSYQELHGYNQQHQNQLSVLSGPKKFKTNSRRKSVEITKSQGGHCDSNKDTKVDNSIAADENSTNHSFIAETTTSDDSVSADTNDASTMATSSHYTTSAGGINYKKRLDEYKKRGNYPTFDPYYYPPYYYPIDYAMGPAPPAGHITPLNSSGSPSHSGLGANHSCFMYYPVPHISGMESGEVHNLMGTPHLAASPGALGHAVIPIPISQQHFIPMDTNPKFNGGANRNLDY</sequence>
<dbReference type="SUPFAM" id="SSF54928">
    <property type="entry name" value="RNA-binding domain, RBD"/>
    <property type="match status" value="2"/>
</dbReference>
<feature type="region of interest" description="Disordered" evidence="2">
    <location>
        <begin position="455"/>
        <end position="488"/>
    </location>
</feature>
<dbReference type="PROSITE" id="PS50102">
    <property type="entry name" value="RRM"/>
    <property type="match status" value="2"/>
</dbReference>
<feature type="compositionally biased region" description="Low complexity" evidence="2">
    <location>
        <begin position="565"/>
        <end position="577"/>
    </location>
</feature>
<dbReference type="GO" id="GO:0005634">
    <property type="term" value="C:nucleus"/>
    <property type="evidence" value="ECO:0007669"/>
    <property type="project" value="GOC"/>
</dbReference>
<dbReference type="OrthoDB" id="410044at2759"/>
<dbReference type="InterPro" id="IPR034352">
    <property type="entry name" value="Rim4_RRM1"/>
</dbReference>
<accession>A0A1G4JRL7</accession>
<feature type="region of interest" description="Disordered" evidence="2">
    <location>
        <begin position="517"/>
        <end position="577"/>
    </location>
</feature>
<feature type="domain" description="RRM" evidence="3">
    <location>
        <begin position="103"/>
        <end position="182"/>
    </location>
</feature>
<evidence type="ECO:0000256" key="2">
    <source>
        <dbReference type="SAM" id="MobiDB-lite"/>
    </source>
</evidence>
<dbReference type="GO" id="GO:0006279">
    <property type="term" value="P:premeiotic DNA replication"/>
    <property type="evidence" value="ECO:0007669"/>
    <property type="project" value="EnsemblFungi"/>
</dbReference>
<dbReference type="InterPro" id="IPR035979">
    <property type="entry name" value="RBD_domain_sf"/>
</dbReference>
<protein>
    <submittedName>
        <fullName evidence="4">LADA_0G03356g1_1</fullName>
    </submittedName>
</protein>
<evidence type="ECO:0000259" key="3">
    <source>
        <dbReference type="PROSITE" id="PS50102"/>
    </source>
</evidence>
<evidence type="ECO:0000313" key="5">
    <source>
        <dbReference type="Proteomes" id="UP000190274"/>
    </source>
</evidence>
<dbReference type="CDD" id="cd12454">
    <property type="entry name" value="RRM2_RIM4_like"/>
    <property type="match status" value="1"/>
</dbReference>
<dbReference type="InterPro" id="IPR050441">
    <property type="entry name" value="RBM"/>
</dbReference>
<dbReference type="InterPro" id="IPR012677">
    <property type="entry name" value="Nucleotide-bd_a/b_plait_sf"/>
</dbReference>
<feature type="region of interest" description="Disordered" evidence="2">
    <location>
        <begin position="1"/>
        <end position="95"/>
    </location>
</feature>
<dbReference type="CDD" id="cd00590">
    <property type="entry name" value="RRM_SF"/>
    <property type="match status" value="1"/>
</dbReference>
<gene>
    <name evidence="4" type="ORF">LADA_0G03356G</name>
</gene>
<dbReference type="STRING" id="1266660.A0A1G4JRL7"/>
<name>A0A1G4JRL7_9SACH</name>
<dbReference type="Gene3D" id="3.30.70.330">
    <property type="match status" value="2"/>
</dbReference>
<reference evidence="5" key="1">
    <citation type="submission" date="2016-03" db="EMBL/GenBank/DDBJ databases">
        <authorList>
            <person name="Devillers H."/>
        </authorList>
    </citation>
    <scope>NUCLEOTIDE SEQUENCE [LARGE SCALE GENOMIC DNA]</scope>
</reference>
<feature type="compositionally biased region" description="Acidic residues" evidence="2">
    <location>
        <begin position="44"/>
        <end position="67"/>
    </location>
</feature>
<dbReference type="SMART" id="SM00360">
    <property type="entry name" value="RRM"/>
    <property type="match status" value="2"/>
</dbReference>
<feature type="compositionally biased region" description="Polar residues" evidence="2">
    <location>
        <begin position="83"/>
        <end position="94"/>
    </location>
</feature>